<protein>
    <submittedName>
        <fullName evidence="2">Uncharacterized protein</fullName>
    </submittedName>
</protein>
<dbReference type="EMBL" id="JAGTJS010000007">
    <property type="protein sequence ID" value="KAH7264212.1"/>
    <property type="molecule type" value="Genomic_DNA"/>
</dbReference>
<sequence length="159" mass="17626">MAPSRTGRARPFKGRALQGFAGTRRVHSRQAKPKEAKGRPGNYRSWPSWAIMAAALTGMGLDIPTRPQESVSRQCLGAIRRQWLKQPLSTTDDATLDRMVRGRLPRLCADLPCCACIDCIVCGRWTRCFSEAARGFPGADHHPMPRCPRHLPSIQHPSG</sequence>
<comment type="caution">
    <text evidence="2">The sequence shown here is derived from an EMBL/GenBank/DDBJ whole genome shotgun (WGS) entry which is preliminary data.</text>
</comment>
<proteinExistence type="predicted"/>
<organism evidence="2 3">
    <name type="scientific">Fusarium solani</name>
    <name type="common">Filamentous fungus</name>
    <dbReference type="NCBI Taxonomy" id="169388"/>
    <lineage>
        <taxon>Eukaryota</taxon>
        <taxon>Fungi</taxon>
        <taxon>Dikarya</taxon>
        <taxon>Ascomycota</taxon>
        <taxon>Pezizomycotina</taxon>
        <taxon>Sordariomycetes</taxon>
        <taxon>Hypocreomycetidae</taxon>
        <taxon>Hypocreales</taxon>
        <taxon>Nectriaceae</taxon>
        <taxon>Fusarium</taxon>
        <taxon>Fusarium solani species complex</taxon>
    </lineage>
</organism>
<evidence type="ECO:0000256" key="1">
    <source>
        <dbReference type="SAM" id="MobiDB-lite"/>
    </source>
</evidence>
<evidence type="ECO:0000313" key="3">
    <source>
        <dbReference type="Proteomes" id="UP000736672"/>
    </source>
</evidence>
<evidence type="ECO:0000313" key="2">
    <source>
        <dbReference type="EMBL" id="KAH7264212.1"/>
    </source>
</evidence>
<dbReference type="Proteomes" id="UP000736672">
    <property type="component" value="Unassembled WGS sequence"/>
</dbReference>
<reference evidence="2" key="1">
    <citation type="journal article" date="2021" name="Nat. Commun.">
        <title>Genetic determinants of endophytism in the Arabidopsis root mycobiome.</title>
        <authorList>
            <person name="Mesny F."/>
            <person name="Miyauchi S."/>
            <person name="Thiergart T."/>
            <person name="Pickel B."/>
            <person name="Atanasova L."/>
            <person name="Karlsson M."/>
            <person name="Huettel B."/>
            <person name="Barry K.W."/>
            <person name="Haridas S."/>
            <person name="Chen C."/>
            <person name="Bauer D."/>
            <person name="Andreopoulos W."/>
            <person name="Pangilinan J."/>
            <person name="LaButti K."/>
            <person name="Riley R."/>
            <person name="Lipzen A."/>
            <person name="Clum A."/>
            <person name="Drula E."/>
            <person name="Henrissat B."/>
            <person name="Kohler A."/>
            <person name="Grigoriev I.V."/>
            <person name="Martin F.M."/>
            <person name="Hacquard S."/>
        </authorList>
    </citation>
    <scope>NUCLEOTIDE SEQUENCE</scope>
    <source>
        <strain evidence="2">FSSC 5 MPI-SDFR-AT-0091</strain>
    </source>
</reference>
<accession>A0A9P9HVS1</accession>
<gene>
    <name evidence="2" type="ORF">B0J15DRAFT_266333</name>
</gene>
<feature type="region of interest" description="Disordered" evidence="1">
    <location>
        <begin position="1"/>
        <end position="42"/>
    </location>
</feature>
<dbReference type="AlphaFoldDB" id="A0A9P9HVS1"/>
<name>A0A9P9HVS1_FUSSL</name>
<keyword evidence="3" id="KW-1185">Reference proteome</keyword>